<proteinExistence type="predicted"/>
<dbReference type="Proteomes" id="UP000011586">
    <property type="component" value="Unassembled WGS sequence"/>
</dbReference>
<sequence length="85" mass="9602">MSDSPEDFDPESREEREVAAGAATDRSDFLSLMAHTYRGELGRTSSWRTRSDRTTNWPVVVTASMLTEYQGGSPRLQPFTRRCVS</sequence>
<evidence type="ECO:0000256" key="1">
    <source>
        <dbReference type="SAM" id="MobiDB-lite"/>
    </source>
</evidence>
<evidence type="ECO:0000313" key="3">
    <source>
        <dbReference type="Proteomes" id="UP000011586"/>
    </source>
</evidence>
<dbReference type="Pfam" id="PF10028">
    <property type="entry name" value="DUF2270"/>
    <property type="match status" value="1"/>
</dbReference>
<dbReference type="InterPro" id="IPR014470">
    <property type="entry name" value="UCP01500"/>
</dbReference>
<evidence type="ECO:0000313" key="2">
    <source>
        <dbReference type="EMBL" id="ELZ45852.1"/>
    </source>
</evidence>
<dbReference type="AlphaFoldDB" id="M0EG32"/>
<gene>
    <name evidence="2" type="ORF">C463_05440</name>
</gene>
<dbReference type="EMBL" id="AOJK01000025">
    <property type="protein sequence ID" value="ELZ45852.1"/>
    <property type="molecule type" value="Genomic_DNA"/>
</dbReference>
<reference evidence="2 3" key="1">
    <citation type="journal article" date="2014" name="PLoS Genet.">
        <title>Phylogenetically driven sequencing of extremely halophilic archaea reveals strategies for static and dynamic osmo-response.</title>
        <authorList>
            <person name="Becker E.A."/>
            <person name="Seitzer P.M."/>
            <person name="Tritt A."/>
            <person name="Larsen D."/>
            <person name="Krusor M."/>
            <person name="Yao A.I."/>
            <person name="Wu D."/>
            <person name="Madern D."/>
            <person name="Eisen J.A."/>
            <person name="Darling A.E."/>
            <person name="Facciotti M.T."/>
        </authorList>
    </citation>
    <scope>NUCLEOTIDE SEQUENCE [LARGE SCALE GENOMIC DNA]</scope>
    <source>
        <strain evidence="2 3">DSM 19288</strain>
    </source>
</reference>
<name>M0EG32_9EURY</name>
<protein>
    <submittedName>
        <fullName evidence="2">Uncharacterized protein</fullName>
    </submittedName>
</protein>
<dbReference type="PATRIC" id="fig|1227465.4.peg.1065"/>
<feature type="region of interest" description="Disordered" evidence="1">
    <location>
        <begin position="1"/>
        <end position="24"/>
    </location>
</feature>
<comment type="caution">
    <text evidence="2">The sequence shown here is derived from an EMBL/GenBank/DDBJ whole genome shotgun (WGS) entry which is preliminary data.</text>
</comment>
<accession>M0EG32</accession>
<organism evidence="2 3">
    <name type="scientific">Halorubrum californiense DSM 19288</name>
    <dbReference type="NCBI Taxonomy" id="1227465"/>
    <lineage>
        <taxon>Archaea</taxon>
        <taxon>Methanobacteriati</taxon>
        <taxon>Methanobacteriota</taxon>
        <taxon>Stenosarchaea group</taxon>
        <taxon>Halobacteria</taxon>
        <taxon>Halobacteriales</taxon>
        <taxon>Haloferacaceae</taxon>
        <taxon>Halorubrum</taxon>
    </lineage>
</organism>
<keyword evidence="3" id="KW-1185">Reference proteome</keyword>